<dbReference type="SUPFAM" id="SSF56266">
    <property type="entry name" value="DmpA/ArgJ-like"/>
    <property type="match status" value="1"/>
</dbReference>
<dbReference type="RefSeq" id="WP_225696734.1">
    <property type="nucleotide sequence ID" value="NZ_JAIXNE010000001.1"/>
</dbReference>
<accession>A0A9X1KYH7</accession>
<dbReference type="EMBL" id="JAIXNE010000001">
    <property type="protein sequence ID" value="MCA6073621.1"/>
    <property type="molecule type" value="Genomic_DNA"/>
</dbReference>
<dbReference type="AlphaFoldDB" id="A0A9X1KYH7"/>
<dbReference type="Pfam" id="PF03576">
    <property type="entry name" value="Peptidase_S58"/>
    <property type="match status" value="1"/>
</dbReference>
<dbReference type="Gene3D" id="3.60.70.12">
    <property type="entry name" value="L-amino peptidase D-ALA esterase/amidase"/>
    <property type="match status" value="1"/>
</dbReference>
<gene>
    <name evidence="2" type="ORF">LDX50_02025</name>
</gene>
<comment type="similarity">
    <text evidence="1">Belongs to the peptidase S58 family.</text>
</comment>
<sequence length="377" mass="39868">MKNTILFLITFILSVHLAFSQSGRPRELGIEIGIFQPGKFNAITDVPGVTVGHKTLMLGDSVRTGVTAIIPHPGNLFQEKLPAAIYVGNGFGKLAGYTQVRELGNIETPIILTNTLSVPTAVDAVIGYTLRQPGNAQVQSVNAVVGETNDGFLNDIRGRHVSRADVLGAIKSAASGPVEEGNTGAGTGTICFGFKGGIGTSSRVLPESLGGYSIGVLVQTNFGGILTINGVPVGKELGRYPYRNQIEESADGSCMMVVITDAPLSDRNLERLAKRAMLGLARTGGVASNGSGDYVIAVSTAAENRIPYSPESTTFNRVELLNDYMTPLFTATIEATEEAIINSLFAAESLSGRDGHRIEAIPKAEILEIMKAYGRIK</sequence>
<dbReference type="CDD" id="cd02253">
    <property type="entry name" value="DmpA"/>
    <property type="match status" value="1"/>
</dbReference>
<name>A0A9X1KYH7_9BACT</name>
<dbReference type="PANTHER" id="PTHR36512:SF3">
    <property type="entry name" value="BLR5678 PROTEIN"/>
    <property type="match status" value="1"/>
</dbReference>
<dbReference type="PANTHER" id="PTHR36512">
    <property type="entry name" value="D-AMINOPEPTIDASE"/>
    <property type="match status" value="1"/>
</dbReference>
<organism evidence="2 3">
    <name type="scientific">Fulvivirga sedimenti</name>
    <dbReference type="NCBI Taxonomy" id="2879465"/>
    <lineage>
        <taxon>Bacteria</taxon>
        <taxon>Pseudomonadati</taxon>
        <taxon>Bacteroidota</taxon>
        <taxon>Cytophagia</taxon>
        <taxon>Cytophagales</taxon>
        <taxon>Fulvivirgaceae</taxon>
        <taxon>Fulvivirga</taxon>
    </lineage>
</organism>
<reference evidence="2" key="1">
    <citation type="submission" date="2021-09" db="EMBL/GenBank/DDBJ databases">
        <title>Fulvivirga sp. isolated from coastal sediment.</title>
        <authorList>
            <person name="Yu H."/>
        </authorList>
    </citation>
    <scope>NUCLEOTIDE SEQUENCE</scope>
    <source>
        <strain evidence="2">1062</strain>
    </source>
</reference>
<dbReference type="InterPro" id="IPR016117">
    <property type="entry name" value="ArgJ-like_dom_sf"/>
</dbReference>
<keyword evidence="3" id="KW-1185">Reference proteome</keyword>
<proteinExistence type="inferred from homology"/>
<evidence type="ECO:0000313" key="3">
    <source>
        <dbReference type="Proteomes" id="UP001139409"/>
    </source>
</evidence>
<dbReference type="InterPro" id="IPR005321">
    <property type="entry name" value="Peptidase_S58_DmpA"/>
</dbReference>
<comment type="caution">
    <text evidence="2">The sequence shown here is derived from an EMBL/GenBank/DDBJ whole genome shotgun (WGS) entry which is preliminary data.</text>
</comment>
<dbReference type="Proteomes" id="UP001139409">
    <property type="component" value="Unassembled WGS sequence"/>
</dbReference>
<dbReference type="GO" id="GO:0004177">
    <property type="term" value="F:aminopeptidase activity"/>
    <property type="evidence" value="ECO:0007669"/>
    <property type="project" value="TreeGrafter"/>
</dbReference>
<evidence type="ECO:0000313" key="2">
    <source>
        <dbReference type="EMBL" id="MCA6073621.1"/>
    </source>
</evidence>
<evidence type="ECO:0000256" key="1">
    <source>
        <dbReference type="ARBA" id="ARBA00007068"/>
    </source>
</evidence>
<protein>
    <submittedName>
        <fullName evidence="2">P1 family peptidase</fullName>
    </submittedName>
</protein>